<dbReference type="EMBL" id="QRDP01000004">
    <property type="protein sequence ID" value="RED17482.1"/>
    <property type="molecule type" value="Genomic_DNA"/>
</dbReference>
<evidence type="ECO:0000256" key="1">
    <source>
        <dbReference type="ARBA" id="ARBA00006484"/>
    </source>
</evidence>
<dbReference type="Proteomes" id="UP000256310">
    <property type="component" value="Unassembled WGS sequence"/>
</dbReference>
<feature type="domain" description="Ketoreductase" evidence="4">
    <location>
        <begin position="4"/>
        <end position="170"/>
    </location>
</feature>
<evidence type="ECO:0000313" key="6">
    <source>
        <dbReference type="Proteomes" id="UP000256310"/>
    </source>
</evidence>
<dbReference type="OrthoDB" id="9793825at2"/>
<reference evidence="5 6" key="1">
    <citation type="submission" date="2018-07" db="EMBL/GenBank/DDBJ databases">
        <title>Genomic Encyclopedia of Type Strains, Phase IV (KMG-IV): sequencing the most valuable type-strain genomes for metagenomic binning, comparative biology and taxonomic classification.</title>
        <authorList>
            <person name="Goeker M."/>
        </authorList>
    </citation>
    <scope>NUCLEOTIDE SEQUENCE [LARGE SCALE GENOMIC DNA]</scope>
    <source>
        <strain evidence="5 6">DSM 26725</strain>
    </source>
</reference>
<dbReference type="PRINTS" id="PR00080">
    <property type="entry name" value="SDRFAMILY"/>
</dbReference>
<dbReference type="RefSeq" id="WP_116237340.1">
    <property type="nucleotide sequence ID" value="NZ_QRDP01000004.1"/>
</dbReference>
<name>A0A3D9FIS4_9SPHN</name>
<dbReference type="GO" id="GO:0016491">
    <property type="term" value="F:oxidoreductase activity"/>
    <property type="evidence" value="ECO:0007669"/>
    <property type="project" value="UniProtKB-KW"/>
</dbReference>
<dbReference type="InterPro" id="IPR002347">
    <property type="entry name" value="SDR_fam"/>
</dbReference>
<evidence type="ECO:0000259" key="4">
    <source>
        <dbReference type="SMART" id="SM00822"/>
    </source>
</evidence>
<evidence type="ECO:0000256" key="2">
    <source>
        <dbReference type="ARBA" id="ARBA00023002"/>
    </source>
</evidence>
<dbReference type="SUPFAM" id="SSF51735">
    <property type="entry name" value="NAD(P)-binding Rossmann-fold domains"/>
    <property type="match status" value="1"/>
</dbReference>
<proteinExistence type="inferred from homology"/>
<dbReference type="InterPro" id="IPR057326">
    <property type="entry name" value="KR_dom"/>
</dbReference>
<dbReference type="PANTHER" id="PTHR43391:SF82">
    <property type="entry name" value="OXIDOREDUCTASE SADH-RELATED"/>
    <property type="match status" value="1"/>
</dbReference>
<organism evidence="5 6">
    <name type="scientific">Parasphingopyxis lamellibrachiae</name>
    <dbReference type="NCBI Taxonomy" id="680125"/>
    <lineage>
        <taxon>Bacteria</taxon>
        <taxon>Pseudomonadati</taxon>
        <taxon>Pseudomonadota</taxon>
        <taxon>Alphaproteobacteria</taxon>
        <taxon>Sphingomonadales</taxon>
        <taxon>Sphingomonadaceae</taxon>
        <taxon>Parasphingopyxis</taxon>
    </lineage>
</organism>
<dbReference type="AlphaFoldDB" id="A0A3D9FIS4"/>
<dbReference type="PRINTS" id="PR00081">
    <property type="entry name" value="GDHRDH"/>
</dbReference>
<evidence type="ECO:0000313" key="5">
    <source>
        <dbReference type="EMBL" id="RED17482.1"/>
    </source>
</evidence>
<sequence length="264" mass="28000">MADKSIFITGGASGIGRAVAHYFGERGWFVGLADINEPGMEETAAGLPAGQFSIHRLDVTDREQWKQVVAAFGERTGGRMDVLFNNAGIGLGGPLQEMTDDEIDRSIAINFTGVVSGTRAAFEMLRDTPDSCILNTSSAAGIYGAAGLVVYSGTKFAVRALTEGLDIEFKPYGIRSRALMPSFIETPILDGGLTGGNSSVRDMIAEAGMEITPVSAVAEAAWEAVHGEKLHTTVGKTAKKLAFAARWMPGRLRKSLGMARTVPE</sequence>
<accession>A0A3D9FIS4</accession>
<dbReference type="Gene3D" id="3.40.50.720">
    <property type="entry name" value="NAD(P)-binding Rossmann-like Domain"/>
    <property type="match status" value="1"/>
</dbReference>
<gene>
    <name evidence="5" type="ORF">DFR46_2529</name>
</gene>
<comment type="similarity">
    <text evidence="1 3">Belongs to the short-chain dehydrogenases/reductases (SDR) family.</text>
</comment>
<keyword evidence="6" id="KW-1185">Reference proteome</keyword>
<dbReference type="SMART" id="SM00822">
    <property type="entry name" value="PKS_KR"/>
    <property type="match status" value="1"/>
</dbReference>
<comment type="caution">
    <text evidence="5">The sequence shown here is derived from an EMBL/GenBank/DDBJ whole genome shotgun (WGS) entry which is preliminary data.</text>
</comment>
<evidence type="ECO:0000256" key="3">
    <source>
        <dbReference type="RuleBase" id="RU000363"/>
    </source>
</evidence>
<dbReference type="Pfam" id="PF00106">
    <property type="entry name" value="adh_short"/>
    <property type="match status" value="1"/>
</dbReference>
<dbReference type="PANTHER" id="PTHR43391">
    <property type="entry name" value="RETINOL DEHYDROGENASE-RELATED"/>
    <property type="match status" value="1"/>
</dbReference>
<keyword evidence="2" id="KW-0560">Oxidoreductase</keyword>
<dbReference type="NCBIfam" id="NF006123">
    <property type="entry name" value="PRK08267.1"/>
    <property type="match status" value="1"/>
</dbReference>
<protein>
    <submittedName>
        <fullName evidence="5">NADP-dependent 3-hydroxy acid dehydrogenase YdfG</fullName>
    </submittedName>
</protein>
<dbReference type="InterPro" id="IPR036291">
    <property type="entry name" value="NAD(P)-bd_dom_sf"/>
</dbReference>